<keyword evidence="2" id="KW-0732">Signal</keyword>
<protein>
    <recommendedName>
        <fullName evidence="8">LPS-assembly lipoprotein LptM</fullName>
    </recommendedName>
</protein>
<keyword evidence="4" id="KW-0564">Palmitate</keyword>
<comment type="similarity">
    <text evidence="7">Belongs to the LptM family.</text>
</comment>
<dbReference type="Proteomes" id="UP000242642">
    <property type="component" value="Unassembled WGS sequence"/>
</dbReference>
<comment type="subcellular location">
    <subcellularLocation>
        <location evidence="1">Cell outer membrane</location>
        <topology evidence="1">Lipid-anchor</topology>
    </subcellularLocation>
</comment>
<name>A0A1I0B1Z9_9GAMM</name>
<keyword evidence="5" id="KW-0998">Cell outer membrane</keyword>
<dbReference type="STRING" id="1123402.SAMN02583745_01109"/>
<organism evidence="9 10">
    <name type="scientific">Thorsellia anophelis DSM 18579</name>
    <dbReference type="NCBI Taxonomy" id="1123402"/>
    <lineage>
        <taxon>Bacteria</taxon>
        <taxon>Pseudomonadati</taxon>
        <taxon>Pseudomonadota</taxon>
        <taxon>Gammaproteobacteria</taxon>
        <taxon>Enterobacterales</taxon>
        <taxon>Thorselliaceae</taxon>
        <taxon>Thorsellia</taxon>
    </lineage>
</organism>
<gene>
    <name evidence="9" type="ORF">SAMN02583745_01109</name>
</gene>
<evidence type="ECO:0000256" key="2">
    <source>
        <dbReference type="ARBA" id="ARBA00022729"/>
    </source>
</evidence>
<evidence type="ECO:0000313" key="10">
    <source>
        <dbReference type="Proteomes" id="UP000242642"/>
    </source>
</evidence>
<evidence type="ECO:0000256" key="5">
    <source>
        <dbReference type="ARBA" id="ARBA00023237"/>
    </source>
</evidence>
<dbReference type="RefSeq" id="WP_245711031.1">
    <property type="nucleotide sequence ID" value="NZ_FOHV01000007.1"/>
</dbReference>
<keyword evidence="3" id="KW-0472">Membrane</keyword>
<evidence type="ECO:0000313" key="9">
    <source>
        <dbReference type="EMBL" id="SET00734.1"/>
    </source>
</evidence>
<sequence>MTQLKTFIMCSVICLSLTQLAGCGLKGPLYVPTTSLTSE</sequence>
<dbReference type="NCBIfam" id="NF047847">
    <property type="entry name" value="SS_mature_LptM"/>
    <property type="match status" value="1"/>
</dbReference>
<reference evidence="10" key="1">
    <citation type="submission" date="2016-10" db="EMBL/GenBank/DDBJ databases">
        <authorList>
            <person name="Varghese N."/>
            <person name="Submissions S."/>
        </authorList>
    </citation>
    <scope>NUCLEOTIDE SEQUENCE [LARGE SCALE GENOMIC DNA]</scope>
    <source>
        <strain evidence="10">DSM 18579</strain>
    </source>
</reference>
<evidence type="ECO:0000256" key="3">
    <source>
        <dbReference type="ARBA" id="ARBA00023136"/>
    </source>
</evidence>
<evidence type="ECO:0000256" key="7">
    <source>
        <dbReference type="ARBA" id="ARBA00049647"/>
    </source>
</evidence>
<evidence type="ECO:0000256" key="1">
    <source>
        <dbReference type="ARBA" id="ARBA00004459"/>
    </source>
</evidence>
<proteinExistence type="inferred from homology"/>
<evidence type="ECO:0000256" key="4">
    <source>
        <dbReference type="ARBA" id="ARBA00023139"/>
    </source>
</evidence>
<dbReference type="InterPro" id="IPR032831">
    <property type="entry name" value="LptM_cons"/>
</dbReference>
<evidence type="ECO:0000256" key="8">
    <source>
        <dbReference type="ARBA" id="ARBA00049730"/>
    </source>
</evidence>
<accession>A0A1I0B1Z9</accession>
<keyword evidence="10" id="KW-1185">Reference proteome</keyword>
<evidence type="ECO:0000256" key="6">
    <source>
        <dbReference type="ARBA" id="ARBA00023288"/>
    </source>
</evidence>
<dbReference type="AlphaFoldDB" id="A0A1I0B1Z9"/>
<keyword evidence="6" id="KW-0449">Lipoprotein</keyword>
<dbReference type="EMBL" id="FOHV01000007">
    <property type="protein sequence ID" value="SET00734.1"/>
    <property type="molecule type" value="Genomic_DNA"/>
</dbReference>